<accession>A0ABV8IWZ8</accession>
<evidence type="ECO:0000313" key="3">
    <source>
        <dbReference type="EMBL" id="MFC4067555.1"/>
    </source>
</evidence>
<protein>
    <submittedName>
        <fullName evidence="3">Uncharacterized protein</fullName>
    </submittedName>
</protein>
<proteinExistence type="predicted"/>
<feature type="compositionally biased region" description="Basic and acidic residues" evidence="1">
    <location>
        <begin position="1"/>
        <end position="14"/>
    </location>
</feature>
<dbReference type="Proteomes" id="UP001595867">
    <property type="component" value="Unassembled WGS sequence"/>
</dbReference>
<keyword evidence="2" id="KW-0812">Transmembrane</keyword>
<evidence type="ECO:0000256" key="2">
    <source>
        <dbReference type="SAM" id="Phobius"/>
    </source>
</evidence>
<gene>
    <name evidence="3" type="ORF">ACFO0C_21680</name>
</gene>
<organism evidence="3 4">
    <name type="scientific">Actinoplanes subglobosus</name>
    <dbReference type="NCBI Taxonomy" id="1547892"/>
    <lineage>
        <taxon>Bacteria</taxon>
        <taxon>Bacillati</taxon>
        <taxon>Actinomycetota</taxon>
        <taxon>Actinomycetes</taxon>
        <taxon>Micromonosporales</taxon>
        <taxon>Micromonosporaceae</taxon>
        <taxon>Actinoplanes</taxon>
    </lineage>
</organism>
<name>A0ABV8IWZ8_9ACTN</name>
<dbReference type="EMBL" id="JBHSBL010000017">
    <property type="protein sequence ID" value="MFC4067555.1"/>
    <property type="molecule type" value="Genomic_DNA"/>
</dbReference>
<feature type="transmembrane region" description="Helical" evidence="2">
    <location>
        <begin position="41"/>
        <end position="62"/>
    </location>
</feature>
<feature type="region of interest" description="Disordered" evidence="1">
    <location>
        <begin position="1"/>
        <end position="23"/>
    </location>
</feature>
<keyword evidence="2" id="KW-1133">Transmembrane helix</keyword>
<comment type="caution">
    <text evidence="3">The sequence shown here is derived from an EMBL/GenBank/DDBJ whole genome shotgun (WGS) entry which is preliminary data.</text>
</comment>
<evidence type="ECO:0000256" key="1">
    <source>
        <dbReference type="SAM" id="MobiDB-lite"/>
    </source>
</evidence>
<reference evidence="4" key="1">
    <citation type="journal article" date="2019" name="Int. J. Syst. Evol. Microbiol.">
        <title>The Global Catalogue of Microorganisms (GCM) 10K type strain sequencing project: providing services to taxonomists for standard genome sequencing and annotation.</title>
        <authorList>
            <consortium name="The Broad Institute Genomics Platform"/>
            <consortium name="The Broad Institute Genome Sequencing Center for Infectious Disease"/>
            <person name="Wu L."/>
            <person name="Ma J."/>
        </authorList>
    </citation>
    <scope>NUCLEOTIDE SEQUENCE [LARGE SCALE GENOMIC DNA]</scope>
    <source>
        <strain evidence="4">TBRC 5832</strain>
    </source>
</reference>
<keyword evidence="2" id="KW-0472">Membrane</keyword>
<keyword evidence="4" id="KW-1185">Reference proteome</keyword>
<sequence>MSESDGRSPSHLELDPGDYEEPTWEVRHPERRRRFDRRARVILSAAAIAALLANAGAAWAYWRFNSPPTVEEWASGTAVEVSLTAISDPGRPLRAGTPGNLTVTVTNQHGVPVHITEIVPVEGRAVADEAHREAGCAEARVEFTQPSFAVSWEVPRNTVGAFILEGALSIRPGGVPACQGATFTVPVRAQAVRP</sequence>
<dbReference type="RefSeq" id="WP_378068462.1">
    <property type="nucleotide sequence ID" value="NZ_JBHSBL010000017.1"/>
</dbReference>
<evidence type="ECO:0000313" key="4">
    <source>
        <dbReference type="Proteomes" id="UP001595867"/>
    </source>
</evidence>